<dbReference type="EMBL" id="HBUE01214107">
    <property type="protein sequence ID" value="CAG6535928.1"/>
    <property type="molecule type" value="Transcribed_RNA"/>
</dbReference>
<dbReference type="EMBL" id="HBUE01320615">
    <property type="protein sequence ID" value="CAG6587916.1"/>
    <property type="molecule type" value="Transcribed_RNA"/>
</dbReference>
<proteinExistence type="predicted"/>
<name>A0A8D8P3Z8_CULPI</name>
<dbReference type="EMBL" id="HBUE01320623">
    <property type="protein sequence ID" value="CAG6587931.1"/>
    <property type="molecule type" value="Transcribed_RNA"/>
</dbReference>
<dbReference type="AlphaFoldDB" id="A0A8D8P3Z8"/>
<dbReference type="EMBL" id="HBUE01214108">
    <property type="protein sequence ID" value="CAG6535930.1"/>
    <property type="molecule type" value="Transcribed_RNA"/>
</dbReference>
<evidence type="ECO:0000256" key="1">
    <source>
        <dbReference type="SAM" id="MobiDB-lite"/>
    </source>
</evidence>
<feature type="compositionally biased region" description="Low complexity" evidence="1">
    <location>
        <begin position="59"/>
        <end position="86"/>
    </location>
</feature>
<feature type="compositionally biased region" description="Polar residues" evidence="1">
    <location>
        <begin position="113"/>
        <end position="126"/>
    </location>
</feature>
<dbReference type="EMBL" id="HBUE01214109">
    <property type="protein sequence ID" value="CAG6535933.1"/>
    <property type="molecule type" value="Transcribed_RNA"/>
</dbReference>
<dbReference type="EMBL" id="HBUE01320617">
    <property type="protein sequence ID" value="CAG6587921.1"/>
    <property type="molecule type" value="Transcribed_RNA"/>
</dbReference>
<feature type="compositionally biased region" description="Polar residues" evidence="1">
    <location>
        <begin position="97"/>
        <end position="106"/>
    </location>
</feature>
<protein>
    <submittedName>
        <fullName evidence="2">(northern house mosquito) hypothetical protein</fullName>
    </submittedName>
</protein>
<dbReference type="EMBL" id="HBUE01214115">
    <property type="protein sequence ID" value="CAG6535943.1"/>
    <property type="molecule type" value="Transcribed_RNA"/>
</dbReference>
<organism evidence="2">
    <name type="scientific">Culex pipiens</name>
    <name type="common">House mosquito</name>
    <dbReference type="NCBI Taxonomy" id="7175"/>
    <lineage>
        <taxon>Eukaryota</taxon>
        <taxon>Metazoa</taxon>
        <taxon>Ecdysozoa</taxon>
        <taxon>Arthropoda</taxon>
        <taxon>Hexapoda</taxon>
        <taxon>Insecta</taxon>
        <taxon>Pterygota</taxon>
        <taxon>Neoptera</taxon>
        <taxon>Endopterygota</taxon>
        <taxon>Diptera</taxon>
        <taxon>Nematocera</taxon>
        <taxon>Culicoidea</taxon>
        <taxon>Culicidae</taxon>
        <taxon>Culicinae</taxon>
        <taxon>Culicini</taxon>
        <taxon>Culex</taxon>
        <taxon>Culex</taxon>
    </lineage>
</organism>
<evidence type="ECO:0000313" key="2">
    <source>
        <dbReference type="EMBL" id="CAG6587916.1"/>
    </source>
</evidence>
<feature type="region of interest" description="Disordered" evidence="1">
    <location>
        <begin position="50"/>
        <end position="126"/>
    </location>
</feature>
<dbReference type="EMBL" id="HBUE01320616">
    <property type="protein sequence ID" value="CAG6587918.1"/>
    <property type="molecule type" value="Transcribed_RNA"/>
</dbReference>
<reference evidence="2" key="1">
    <citation type="submission" date="2021-05" db="EMBL/GenBank/DDBJ databases">
        <authorList>
            <person name="Alioto T."/>
            <person name="Alioto T."/>
            <person name="Gomez Garrido J."/>
        </authorList>
    </citation>
    <scope>NUCLEOTIDE SEQUENCE</scope>
</reference>
<accession>A0A8D8P3Z8</accession>
<feature type="compositionally biased region" description="Polar residues" evidence="1">
    <location>
        <begin position="1"/>
        <end position="10"/>
    </location>
</feature>
<feature type="region of interest" description="Disordered" evidence="1">
    <location>
        <begin position="1"/>
        <end position="31"/>
    </location>
</feature>
<sequence length="126" mass="13829">MIVATASRSPISLGRSLRPSRCRGLHGTTPCPSSYRELLEMSRSWWRRRGRWPVPGLPLPDTSPASVRSRSAVPAPRRSSPSTRCSTCRKRPAPRTANPSGTPTRTVSRRTGALTSPLPTRTVTVR</sequence>